<protein>
    <submittedName>
        <fullName evidence="2">Uncharacterized protein</fullName>
    </submittedName>
</protein>
<comment type="caution">
    <text evidence="2">The sequence shown here is derived from an EMBL/GenBank/DDBJ whole genome shotgun (WGS) entry which is preliminary data.</text>
</comment>
<dbReference type="Proteomes" id="UP000438429">
    <property type="component" value="Unassembled WGS sequence"/>
</dbReference>
<sequence>MKMSGQRLREHTTSNLSSAVNSRDRMTNNHYRLAHCRELTLCLGRKSHLKIARFDNGGDLIIESQVAVKYHTKTLRGRSTEGQNNEDLYKGVGKRVQ</sequence>
<proteinExistence type="predicted"/>
<feature type="region of interest" description="Disordered" evidence="1">
    <location>
        <begin position="1"/>
        <end position="27"/>
    </location>
</feature>
<reference evidence="2 3" key="1">
    <citation type="submission" date="2019-06" db="EMBL/GenBank/DDBJ databases">
        <title>Draft genomes of female and male turbot (Scophthalmus maximus).</title>
        <authorList>
            <person name="Xu H."/>
            <person name="Xu X.-W."/>
            <person name="Shao C."/>
            <person name="Chen S."/>
        </authorList>
    </citation>
    <scope>NUCLEOTIDE SEQUENCE [LARGE SCALE GENOMIC DNA]</scope>
    <source>
        <strain evidence="2">Ysfricsl-2016a</strain>
        <tissue evidence="2">Blood</tissue>
    </source>
</reference>
<feature type="region of interest" description="Disordered" evidence="1">
    <location>
        <begin position="76"/>
        <end position="97"/>
    </location>
</feature>
<name>A0A6A4T5P0_SCOMX</name>
<dbReference type="AlphaFoldDB" id="A0A6A4T5P0"/>
<evidence type="ECO:0000256" key="1">
    <source>
        <dbReference type="SAM" id="MobiDB-lite"/>
    </source>
</evidence>
<evidence type="ECO:0000313" key="3">
    <source>
        <dbReference type="Proteomes" id="UP000438429"/>
    </source>
</evidence>
<accession>A0A6A4T5P0</accession>
<dbReference type="EMBL" id="VEVO01000008">
    <property type="protein sequence ID" value="KAF0038514.1"/>
    <property type="molecule type" value="Genomic_DNA"/>
</dbReference>
<evidence type="ECO:0000313" key="2">
    <source>
        <dbReference type="EMBL" id="KAF0038514.1"/>
    </source>
</evidence>
<gene>
    <name evidence="2" type="ORF">F2P81_008998</name>
</gene>
<organism evidence="2 3">
    <name type="scientific">Scophthalmus maximus</name>
    <name type="common">Turbot</name>
    <name type="synonym">Psetta maxima</name>
    <dbReference type="NCBI Taxonomy" id="52904"/>
    <lineage>
        <taxon>Eukaryota</taxon>
        <taxon>Metazoa</taxon>
        <taxon>Chordata</taxon>
        <taxon>Craniata</taxon>
        <taxon>Vertebrata</taxon>
        <taxon>Euteleostomi</taxon>
        <taxon>Actinopterygii</taxon>
        <taxon>Neopterygii</taxon>
        <taxon>Teleostei</taxon>
        <taxon>Neoteleostei</taxon>
        <taxon>Acanthomorphata</taxon>
        <taxon>Carangaria</taxon>
        <taxon>Pleuronectiformes</taxon>
        <taxon>Pleuronectoidei</taxon>
        <taxon>Scophthalmidae</taxon>
        <taxon>Scophthalmus</taxon>
    </lineage>
</organism>